<evidence type="ECO:0000259" key="3">
    <source>
        <dbReference type="PROSITE" id="PS50053"/>
    </source>
</evidence>
<feature type="compositionally biased region" description="Basic and acidic residues" evidence="1">
    <location>
        <begin position="138"/>
        <end position="174"/>
    </location>
</feature>
<dbReference type="PANTHER" id="PTHR14557">
    <property type="entry name" value="PROTEIN C7ORF21"/>
    <property type="match status" value="1"/>
</dbReference>
<feature type="region of interest" description="Disordered" evidence="1">
    <location>
        <begin position="67"/>
        <end position="174"/>
    </location>
</feature>
<dbReference type="SUPFAM" id="SSF54236">
    <property type="entry name" value="Ubiquitin-like"/>
    <property type="match status" value="1"/>
</dbReference>
<dbReference type="CDD" id="cd17057">
    <property type="entry name" value="Ubl_TMUB1_like"/>
    <property type="match status" value="1"/>
</dbReference>
<comment type="caution">
    <text evidence="4">The sequence shown here is derived from an EMBL/GenBank/DDBJ whole genome shotgun (WGS) entry which is preliminary data.</text>
</comment>
<keyword evidence="2" id="KW-0812">Transmembrane</keyword>
<dbReference type="AlphaFoldDB" id="A0ABD2X0Z8"/>
<feature type="transmembrane region" description="Helical" evidence="2">
    <location>
        <begin position="20"/>
        <end position="37"/>
    </location>
</feature>
<feature type="domain" description="Ubiquitin-like" evidence="3">
    <location>
        <begin position="180"/>
        <end position="256"/>
    </location>
</feature>
<organism evidence="4 5">
    <name type="scientific">Trichogramma kaykai</name>
    <dbReference type="NCBI Taxonomy" id="54128"/>
    <lineage>
        <taxon>Eukaryota</taxon>
        <taxon>Metazoa</taxon>
        <taxon>Ecdysozoa</taxon>
        <taxon>Arthropoda</taxon>
        <taxon>Hexapoda</taxon>
        <taxon>Insecta</taxon>
        <taxon>Pterygota</taxon>
        <taxon>Neoptera</taxon>
        <taxon>Endopterygota</taxon>
        <taxon>Hymenoptera</taxon>
        <taxon>Apocrita</taxon>
        <taxon>Proctotrupomorpha</taxon>
        <taxon>Chalcidoidea</taxon>
        <taxon>Trichogrammatidae</taxon>
        <taxon>Trichogramma</taxon>
    </lineage>
</organism>
<dbReference type="InterPro" id="IPR000626">
    <property type="entry name" value="Ubiquitin-like_dom"/>
</dbReference>
<dbReference type="SMART" id="SM00213">
    <property type="entry name" value="UBQ"/>
    <property type="match status" value="1"/>
</dbReference>
<keyword evidence="2" id="KW-0472">Membrane</keyword>
<dbReference type="Gene3D" id="3.10.20.90">
    <property type="entry name" value="Phosphatidylinositol 3-kinase Catalytic Subunit, Chain A, domain 1"/>
    <property type="match status" value="1"/>
</dbReference>
<evidence type="ECO:0000256" key="1">
    <source>
        <dbReference type="SAM" id="MobiDB-lite"/>
    </source>
</evidence>
<dbReference type="InterPro" id="IPR040352">
    <property type="entry name" value="TMUB1/2"/>
</dbReference>
<reference evidence="4 5" key="1">
    <citation type="journal article" date="2024" name="bioRxiv">
        <title>A reference genome for Trichogramma kaykai: A tiny desert-dwelling parasitoid wasp with competing sex-ratio distorters.</title>
        <authorList>
            <person name="Culotta J."/>
            <person name="Lindsey A.R."/>
        </authorList>
    </citation>
    <scope>NUCLEOTIDE SEQUENCE [LARGE SCALE GENOMIC DNA]</scope>
    <source>
        <strain evidence="4 5">KSX58</strain>
    </source>
</reference>
<sequence>MRQVLSTTRMTLIEGVGDEVLDFFIVVGVLLIGWFAWCSTNISDQPIIRTVLILQARTRTRFHALRANQQQARTEATLQHQNTSNTENESTQVHSANDADASNMDNSSHDVASESPQTEQATNEQDIIRAMDSYTNDINHENLDKKEEKPVDEKEKESSPPKETVEPTKEEEIDNSQDKISIKLKFINDDQKLVTADLKELLGDFKKRHFQVELDSRKLVRLVFNGHVLQPDSITLQQCGFFNNCVVHCLIHAPRPPTTDSIPNTANNNASNNLYFNPSTIFHDIPANGDLESVQIEWDLSRVLVTCIFLILSAAWFFRYHYAQLFTISSTVGLFGLTVIFTASLFRNLYADQETLQHIN</sequence>
<keyword evidence="2" id="KW-1133">Transmembrane helix</keyword>
<dbReference type="Proteomes" id="UP001627154">
    <property type="component" value="Unassembled WGS sequence"/>
</dbReference>
<accession>A0ABD2X0Z8</accession>
<evidence type="ECO:0000313" key="5">
    <source>
        <dbReference type="Proteomes" id="UP001627154"/>
    </source>
</evidence>
<feature type="compositionally biased region" description="Polar residues" evidence="1">
    <location>
        <begin position="67"/>
        <end position="95"/>
    </location>
</feature>
<dbReference type="PROSITE" id="PS50053">
    <property type="entry name" value="UBIQUITIN_2"/>
    <property type="match status" value="1"/>
</dbReference>
<feature type="transmembrane region" description="Helical" evidence="2">
    <location>
        <begin position="300"/>
        <end position="318"/>
    </location>
</feature>
<keyword evidence="5" id="KW-1185">Reference proteome</keyword>
<feature type="compositionally biased region" description="Polar residues" evidence="1">
    <location>
        <begin position="113"/>
        <end position="125"/>
    </location>
</feature>
<feature type="transmembrane region" description="Helical" evidence="2">
    <location>
        <begin position="325"/>
        <end position="346"/>
    </location>
</feature>
<evidence type="ECO:0000256" key="2">
    <source>
        <dbReference type="SAM" id="Phobius"/>
    </source>
</evidence>
<proteinExistence type="predicted"/>
<gene>
    <name evidence="4" type="ORF">TKK_007681</name>
</gene>
<evidence type="ECO:0000313" key="4">
    <source>
        <dbReference type="EMBL" id="KAL3398533.1"/>
    </source>
</evidence>
<dbReference type="InterPro" id="IPR029071">
    <property type="entry name" value="Ubiquitin-like_domsf"/>
</dbReference>
<protein>
    <recommendedName>
        <fullName evidence="3">Ubiquitin-like domain-containing protein</fullName>
    </recommendedName>
</protein>
<dbReference type="PANTHER" id="PTHR14557:SF5">
    <property type="entry name" value="UBIQUITIN-LIKE DOMAIN-CONTAINING PROTEIN"/>
    <property type="match status" value="1"/>
</dbReference>
<name>A0ABD2X0Z8_9HYME</name>
<dbReference type="EMBL" id="JBJJXI010000059">
    <property type="protein sequence ID" value="KAL3398533.1"/>
    <property type="molecule type" value="Genomic_DNA"/>
</dbReference>